<evidence type="ECO:0000313" key="7">
    <source>
        <dbReference type="EnsemblPlants" id="AET03240"/>
    </source>
</evidence>
<dbReference type="PANTHER" id="PTHR12321:SF98">
    <property type="entry name" value="PHD FINGER PROTEIN ALFIN-LIKE 5"/>
    <property type="match status" value="1"/>
</dbReference>
<evidence type="ECO:0000313" key="8">
    <source>
        <dbReference type="Proteomes" id="UP000002051"/>
    </source>
</evidence>
<protein>
    <recommendedName>
        <fullName evidence="4">PHD finger protein ALFIN-LIKE</fullName>
    </recommendedName>
</protein>
<organism evidence="6 8">
    <name type="scientific">Medicago truncatula</name>
    <name type="common">Barrel medic</name>
    <name type="synonym">Medicago tribuloides</name>
    <dbReference type="NCBI Taxonomy" id="3880"/>
    <lineage>
        <taxon>Eukaryota</taxon>
        <taxon>Viridiplantae</taxon>
        <taxon>Streptophyta</taxon>
        <taxon>Embryophyta</taxon>
        <taxon>Tracheophyta</taxon>
        <taxon>Spermatophyta</taxon>
        <taxon>Magnoliopsida</taxon>
        <taxon>eudicotyledons</taxon>
        <taxon>Gunneridae</taxon>
        <taxon>Pentapetalae</taxon>
        <taxon>rosids</taxon>
        <taxon>fabids</taxon>
        <taxon>Fabales</taxon>
        <taxon>Fabaceae</taxon>
        <taxon>Papilionoideae</taxon>
        <taxon>50 kb inversion clade</taxon>
        <taxon>NPAAA clade</taxon>
        <taxon>Hologalegina</taxon>
        <taxon>IRL clade</taxon>
        <taxon>Trifolieae</taxon>
        <taxon>Medicago</taxon>
    </lineage>
</organism>
<dbReference type="PANTHER" id="PTHR12321">
    <property type="entry name" value="CPG BINDING PROTEIN"/>
    <property type="match status" value="1"/>
</dbReference>
<dbReference type="EMBL" id="CM001224">
    <property type="protein sequence ID" value="AET03240.1"/>
    <property type="molecule type" value="Genomic_DNA"/>
</dbReference>
<comment type="similarity">
    <text evidence="4">Belongs to the Alfin family.</text>
</comment>
<evidence type="ECO:0000256" key="5">
    <source>
        <dbReference type="SAM" id="MobiDB-lite"/>
    </source>
</evidence>
<dbReference type="Gene3D" id="3.30.40.10">
    <property type="entry name" value="Zinc/RING finger domain, C3HC4 (zinc finger)"/>
    <property type="match status" value="1"/>
</dbReference>
<keyword evidence="2 4" id="KW-0863">Zinc-finger</keyword>
<dbReference type="InterPro" id="IPR013083">
    <property type="entry name" value="Znf_RING/FYVE/PHD"/>
</dbReference>
<keyword evidence="4" id="KW-0539">Nucleus</keyword>
<dbReference type="EnsemblPlants" id="AET03240">
    <property type="protein sequence ID" value="AET03240"/>
    <property type="gene ID" value="MTR_8g066480"/>
</dbReference>
<dbReference type="Proteomes" id="UP000002051">
    <property type="component" value="Chromosome 8"/>
</dbReference>
<dbReference type="AlphaFoldDB" id="G7LGZ1"/>
<name>G7LGZ1_MEDTR</name>
<feature type="compositionally biased region" description="Acidic residues" evidence="5">
    <location>
        <begin position="89"/>
        <end position="99"/>
    </location>
</feature>
<comment type="subunit">
    <text evidence="4">Interacts with H3K4me3 and to a lesser extent with H3K4me2.</text>
</comment>
<dbReference type="GO" id="GO:0042393">
    <property type="term" value="F:histone binding"/>
    <property type="evidence" value="ECO:0007669"/>
    <property type="project" value="UniProtKB-UniRule"/>
</dbReference>
<dbReference type="GO" id="GO:0006325">
    <property type="term" value="P:chromatin organization"/>
    <property type="evidence" value="ECO:0007669"/>
    <property type="project" value="UniProtKB-UniRule"/>
</dbReference>
<keyword evidence="4" id="KW-0156">Chromatin regulator</keyword>
<keyword evidence="4" id="KW-0805">Transcription regulation</keyword>
<keyword evidence="1 4" id="KW-0479">Metal-binding</keyword>
<keyword evidence="4" id="KW-0804">Transcription</keyword>
<reference evidence="6 8" key="2">
    <citation type="journal article" date="2014" name="BMC Genomics">
        <title>An improved genome release (version Mt4.0) for the model legume Medicago truncatula.</title>
        <authorList>
            <person name="Tang H."/>
            <person name="Krishnakumar V."/>
            <person name="Bidwell S."/>
            <person name="Rosen B."/>
            <person name="Chan A."/>
            <person name="Zhou S."/>
            <person name="Gentzbittel L."/>
            <person name="Childs K.L."/>
            <person name="Yandell M."/>
            <person name="Gundlach H."/>
            <person name="Mayer K.F."/>
            <person name="Schwartz D.C."/>
            <person name="Town C.D."/>
        </authorList>
    </citation>
    <scope>GENOME REANNOTATION</scope>
    <source>
        <strain evidence="7 8">cv. Jemalong A17</strain>
    </source>
</reference>
<dbReference type="eggNOG" id="KOG1632">
    <property type="taxonomic scope" value="Eukaryota"/>
</dbReference>
<keyword evidence="3 4" id="KW-0862">Zinc</keyword>
<dbReference type="GO" id="GO:0003712">
    <property type="term" value="F:transcription coregulator activity"/>
    <property type="evidence" value="ECO:0000318"/>
    <property type="project" value="GO_Central"/>
</dbReference>
<feature type="compositionally biased region" description="Low complexity" evidence="5">
    <location>
        <begin position="59"/>
        <end position="74"/>
    </location>
</feature>
<gene>
    <name evidence="6" type="ordered locus">MTR_8g066480</name>
</gene>
<sequence length="152" mass="17389">MNVDEMLIEYVHERRVVDLSNRCVIFLFRKRLFTPINDLPTIFEVVTGSAKKQTKEKPSVSSHNSNKSKSGSKARGSELAKYSKPPAKEDDEEVDDEEEYQGECTACGENYVSWYHGKCVKKITPAQAEQIKQYRCPTCNNKRVRPLNTIGR</sequence>
<evidence type="ECO:0000313" key="6">
    <source>
        <dbReference type="EMBL" id="AET03240.1"/>
    </source>
</evidence>
<reference evidence="6 8" key="1">
    <citation type="journal article" date="2011" name="Nature">
        <title>The Medicago genome provides insight into the evolution of rhizobial symbioses.</title>
        <authorList>
            <person name="Young N.D."/>
            <person name="Debelle F."/>
            <person name="Oldroyd G.E."/>
            <person name="Geurts R."/>
            <person name="Cannon S.B."/>
            <person name="Udvardi M.K."/>
            <person name="Benedito V.A."/>
            <person name="Mayer K.F."/>
            <person name="Gouzy J."/>
            <person name="Schoof H."/>
            <person name="Van de Peer Y."/>
            <person name="Proost S."/>
            <person name="Cook D.R."/>
            <person name="Meyers B.C."/>
            <person name="Spannagl M."/>
            <person name="Cheung F."/>
            <person name="De Mita S."/>
            <person name="Krishnakumar V."/>
            <person name="Gundlach H."/>
            <person name="Zhou S."/>
            <person name="Mudge J."/>
            <person name="Bharti A.K."/>
            <person name="Murray J.D."/>
            <person name="Naoumkina M.A."/>
            <person name="Rosen B."/>
            <person name="Silverstein K.A."/>
            <person name="Tang H."/>
            <person name="Rombauts S."/>
            <person name="Zhao P.X."/>
            <person name="Zhou P."/>
            <person name="Barbe V."/>
            <person name="Bardou P."/>
            <person name="Bechner M."/>
            <person name="Bellec A."/>
            <person name="Berger A."/>
            <person name="Berges H."/>
            <person name="Bidwell S."/>
            <person name="Bisseling T."/>
            <person name="Choisne N."/>
            <person name="Couloux A."/>
            <person name="Denny R."/>
            <person name="Deshpande S."/>
            <person name="Dai X."/>
            <person name="Doyle J.J."/>
            <person name="Dudez A.M."/>
            <person name="Farmer A.D."/>
            <person name="Fouteau S."/>
            <person name="Franken C."/>
            <person name="Gibelin C."/>
            <person name="Gish J."/>
            <person name="Goldstein S."/>
            <person name="Gonzalez A.J."/>
            <person name="Green P.J."/>
            <person name="Hallab A."/>
            <person name="Hartog M."/>
            <person name="Hua A."/>
            <person name="Humphray S.J."/>
            <person name="Jeong D.H."/>
            <person name="Jing Y."/>
            <person name="Jocker A."/>
            <person name="Kenton S.M."/>
            <person name="Kim D.J."/>
            <person name="Klee K."/>
            <person name="Lai H."/>
            <person name="Lang C."/>
            <person name="Lin S."/>
            <person name="Macmil S.L."/>
            <person name="Magdelenat G."/>
            <person name="Matthews L."/>
            <person name="McCorrison J."/>
            <person name="Monaghan E.L."/>
            <person name="Mun J.H."/>
            <person name="Najar F.Z."/>
            <person name="Nicholson C."/>
            <person name="Noirot C."/>
            <person name="O'Bleness M."/>
            <person name="Paule C.R."/>
            <person name="Poulain J."/>
            <person name="Prion F."/>
            <person name="Qin B."/>
            <person name="Qu C."/>
            <person name="Retzel E.F."/>
            <person name="Riddle C."/>
            <person name="Sallet E."/>
            <person name="Samain S."/>
            <person name="Samson N."/>
            <person name="Sanders I."/>
            <person name="Saurat O."/>
            <person name="Scarpelli C."/>
            <person name="Schiex T."/>
            <person name="Segurens B."/>
            <person name="Severin A.J."/>
            <person name="Sherrier D.J."/>
            <person name="Shi R."/>
            <person name="Sims S."/>
            <person name="Singer S.R."/>
            <person name="Sinharoy S."/>
            <person name="Sterck L."/>
            <person name="Viollet A."/>
            <person name="Wang B.B."/>
            <person name="Wang K."/>
            <person name="Wang M."/>
            <person name="Wang X."/>
            <person name="Warfsmann J."/>
            <person name="Weissenbach J."/>
            <person name="White D.D."/>
            <person name="White J.D."/>
            <person name="Wiley G.B."/>
            <person name="Wincker P."/>
            <person name="Xing Y."/>
            <person name="Yang L."/>
            <person name="Yao Z."/>
            <person name="Ying F."/>
            <person name="Zhai J."/>
            <person name="Zhou L."/>
            <person name="Zuber A."/>
            <person name="Denarie J."/>
            <person name="Dixon R.A."/>
            <person name="May G.D."/>
            <person name="Schwartz D.C."/>
            <person name="Rogers J."/>
            <person name="Quetier F."/>
            <person name="Town C.D."/>
            <person name="Roe B.A."/>
        </authorList>
    </citation>
    <scope>NUCLEOTIDE SEQUENCE [LARGE SCALE GENOMIC DNA]</scope>
    <source>
        <strain evidence="6">A17</strain>
        <strain evidence="7 8">cv. Jemalong A17</strain>
    </source>
</reference>
<accession>G7LGZ1</accession>
<comment type="domain">
    <text evidence="4">The PHD-type zinc finger mediates the binding to H3K4me3.</text>
</comment>
<comment type="function">
    <text evidence="4">Histone-binding component that specifically recognizes H3 tails trimethylated on 'Lys-4' (H3K4me3), which mark transcription start sites of virtually all active genes.</text>
</comment>
<dbReference type="STRING" id="3880.G7LGZ1"/>
<dbReference type="HOGENOM" id="CLU_116571_1_0_1"/>
<dbReference type="GO" id="GO:0006355">
    <property type="term" value="P:regulation of DNA-templated transcription"/>
    <property type="evidence" value="ECO:0007669"/>
    <property type="project" value="UniProtKB-UniRule"/>
</dbReference>
<comment type="subcellular location">
    <subcellularLocation>
        <location evidence="4">Nucleus</location>
    </subcellularLocation>
</comment>
<reference evidence="7" key="3">
    <citation type="submission" date="2015-04" db="UniProtKB">
        <authorList>
            <consortium name="EnsemblPlants"/>
        </authorList>
    </citation>
    <scope>IDENTIFICATION</scope>
    <source>
        <strain evidence="7">cv. Jemalong A17</strain>
    </source>
</reference>
<feature type="region of interest" description="Disordered" evidence="5">
    <location>
        <begin position="49"/>
        <end position="99"/>
    </location>
</feature>
<dbReference type="InterPro" id="IPR045104">
    <property type="entry name" value="Alfin"/>
</dbReference>
<dbReference type="SUPFAM" id="SSF57903">
    <property type="entry name" value="FYVE/PHD zinc finger"/>
    <property type="match status" value="1"/>
</dbReference>
<dbReference type="PaxDb" id="3880-AET03240"/>
<dbReference type="InterPro" id="IPR011011">
    <property type="entry name" value="Znf_FYVE_PHD"/>
</dbReference>
<dbReference type="GO" id="GO:0005634">
    <property type="term" value="C:nucleus"/>
    <property type="evidence" value="ECO:0000318"/>
    <property type="project" value="GO_Central"/>
</dbReference>
<evidence type="ECO:0000256" key="4">
    <source>
        <dbReference type="RuleBase" id="RU369089"/>
    </source>
</evidence>
<proteinExistence type="inferred from homology"/>
<dbReference type="GO" id="GO:0000976">
    <property type="term" value="F:transcription cis-regulatory region binding"/>
    <property type="evidence" value="ECO:0000318"/>
    <property type="project" value="GO_Central"/>
</dbReference>
<keyword evidence="8" id="KW-1185">Reference proteome</keyword>
<evidence type="ECO:0000256" key="3">
    <source>
        <dbReference type="ARBA" id="ARBA00022833"/>
    </source>
</evidence>
<dbReference type="GO" id="GO:0008270">
    <property type="term" value="F:zinc ion binding"/>
    <property type="evidence" value="ECO:0007669"/>
    <property type="project" value="UniProtKB-KW"/>
</dbReference>
<evidence type="ECO:0000256" key="1">
    <source>
        <dbReference type="ARBA" id="ARBA00022723"/>
    </source>
</evidence>
<evidence type="ECO:0000256" key="2">
    <source>
        <dbReference type="ARBA" id="ARBA00022771"/>
    </source>
</evidence>